<protein>
    <submittedName>
        <fullName evidence="1">Uncharacterized protein</fullName>
    </submittedName>
</protein>
<dbReference type="AlphaFoldDB" id="A0A5J4US78"/>
<evidence type="ECO:0000313" key="2">
    <source>
        <dbReference type="Proteomes" id="UP000324800"/>
    </source>
</evidence>
<reference evidence="1 2" key="1">
    <citation type="submission" date="2019-03" db="EMBL/GenBank/DDBJ databases">
        <title>Single cell metagenomics reveals metabolic interactions within the superorganism composed of flagellate Streblomastix strix and complex community of Bacteroidetes bacteria on its surface.</title>
        <authorList>
            <person name="Treitli S.C."/>
            <person name="Kolisko M."/>
            <person name="Husnik F."/>
            <person name="Keeling P."/>
            <person name="Hampl V."/>
        </authorList>
    </citation>
    <scope>NUCLEOTIDE SEQUENCE [LARGE SCALE GENOMIC DNA]</scope>
    <source>
        <strain evidence="1">ST1C</strain>
    </source>
</reference>
<comment type="caution">
    <text evidence="1">The sequence shown here is derived from an EMBL/GenBank/DDBJ whole genome shotgun (WGS) entry which is preliminary data.</text>
</comment>
<organism evidence="1 2">
    <name type="scientific">Streblomastix strix</name>
    <dbReference type="NCBI Taxonomy" id="222440"/>
    <lineage>
        <taxon>Eukaryota</taxon>
        <taxon>Metamonada</taxon>
        <taxon>Preaxostyla</taxon>
        <taxon>Oxymonadida</taxon>
        <taxon>Streblomastigidae</taxon>
        <taxon>Streblomastix</taxon>
    </lineage>
</organism>
<sequence length="77" mass="8275">MCLFVIQGIVFDLGYNVDVEGVIVVAVIDAVVADVVTEVAKAGDAMFVIFNVACLICPGFELVFELLELSLSIDYIC</sequence>
<dbReference type="Proteomes" id="UP000324800">
    <property type="component" value="Unassembled WGS sequence"/>
</dbReference>
<accession>A0A5J4US78</accession>
<evidence type="ECO:0000313" key="1">
    <source>
        <dbReference type="EMBL" id="KAA6372912.1"/>
    </source>
</evidence>
<dbReference type="EMBL" id="SNRW01013183">
    <property type="protein sequence ID" value="KAA6372912.1"/>
    <property type="molecule type" value="Genomic_DNA"/>
</dbReference>
<proteinExistence type="predicted"/>
<gene>
    <name evidence="1" type="ORF">EZS28_031562</name>
</gene>
<name>A0A5J4US78_9EUKA</name>